<protein>
    <submittedName>
        <fullName evidence="15">Pantothenate permease</fullName>
    </submittedName>
</protein>
<evidence type="ECO:0000256" key="1">
    <source>
        <dbReference type="ARBA" id="ARBA00004651"/>
    </source>
</evidence>
<keyword evidence="10 14" id="KW-0472">Membrane</keyword>
<evidence type="ECO:0000256" key="12">
    <source>
        <dbReference type="ARBA" id="ARBA00033708"/>
    </source>
</evidence>
<keyword evidence="16" id="KW-1185">Reference proteome</keyword>
<feature type="transmembrane region" description="Helical" evidence="14">
    <location>
        <begin position="189"/>
        <end position="212"/>
    </location>
</feature>
<evidence type="ECO:0000256" key="3">
    <source>
        <dbReference type="ARBA" id="ARBA00022448"/>
    </source>
</evidence>
<evidence type="ECO:0000256" key="7">
    <source>
        <dbReference type="ARBA" id="ARBA00022989"/>
    </source>
</evidence>
<keyword evidence="9" id="KW-0406">Ion transport</keyword>
<comment type="similarity">
    <text evidence="2 13">Belongs to the sodium:solute symporter (SSF) (TC 2.A.21) family.</text>
</comment>
<dbReference type="InterPro" id="IPR038377">
    <property type="entry name" value="Na/Glc_symporter_sf"/>
</dbReference>
<feature type="transmembrane region" description="Helical" evidence="14">
    <location>
        <begin position="318"/>
        <end position="348"/>
    </location>
</feature>
<dbReference type="InterPro" id="IPR050277">
    <property type="entry name" value="Sodium:Solute_Symporter"/>
</dbReference>
<evidence type="ECO:0000256" key="10">
    <source>
        <dbReference type="ARBA" id="ARBA00023136"/>
    </source>
</evidence>
<dbReference type="EMBL" id="BMZM01000002">
    <property type="protein sequence ID" value="GHC21406.1"/>
    <property type="molecule type" value="Genomic_DNA"/>
</dbReference>
<feature type="transmembrane region" description="Helical" evidence="14">
    <location>
        <begin position="80"/>
        <end position="100"/>
    </location>
</feature>
<sequence>MSESLIWSAVALYLVVSLMVAWCSRTGQRASMADYFLGSRQMGGVVSALSYSATTYSAFMMVGLAGLTYAGGVGAFGFEILYFAGVSLVAIFGPRFWAVGRHFGFVTPGEMLGHRYEHRGVAVAVTLTSCLFLIPYAAVQLAGVGYLLSGMSGGAVSFITGVVVATVLAIVFSRVAGMRSVAWTDSLQALFMIVASTTVALLVVQALGGFGALFERLALEHPQSLVVPGNGVFNLVNFLGLTLPWFFFSLSNPQVSQRLFMPKDLSAMRRMLLGFLVFGFIYTLVSVLWGFSALVAFPDLASPDLATPTLLASTHVPPVLGVIVMVGILAAAVSTIDSIMLTLASMIARDLRVPSTGGAGKEAGEQAQLRLGKWVMPLIALIALGFAELRLDLIAVLSVASSSGLVVAVPAIVGAFFWSRGTAAGVLVSILGAGALVLASFVTGIKPLGMPAGLWGLPVATLLYIAASLVTLPPRHAGQFMQIAARQGRG</sequence>
<evidence type="ECO:0000256" key="9">
    <source>
        <dbReference type="ARBA" id="ARBA00023065"/>
    </source>
</evidence>
<evidence type="ECO:0000256" key="14">
    <source>
        <dbReference type="SAM" id="Phobius"/>
    </source>
</evidence>
<feature type="transmembrane region" description="Helical" evidence="14">
    <location>
        <begin position="121"/>
        <end position="148"/>
    </location>
</feature>
<dbReference type="RefSeq" id="WP_189516051.1">
    <property type="nucleotide sequence ID" value="NZ_BMZM01000002.1"/>
</dbReference>
<comment type="catalytic activity">
    <reaction evidence="12">
        <text>L-proline(in) + Na(+)(in) = L-proline(out) + Na(+)(out)</text>
        <dbReference type="Rhea" id="RHEA:28967"/>
        <dbReference type="ChEBI" id="CHEBI:29101"/>
        <dbReference type="ChEBI" id="CHEBI:60039"/>
    </reaction>
</comment>
<proteinExistence type="inferred from homology"/>
<feature type="transmembrane region" description="Helical" evidence="14">
    <location>
        <begin position="6"/>
        <end position="24"/>
    </location>
</feature>
<evidence type="ECO:0000256" key="2">
    <source>
        <dbReference type="ARBA" id="ARBA00006434"/>
    </source>
</evidence>
<evidence type="ECO:0000256" key="8">
    <source>
        <dbReference type="ARBA" id="ARBA00023053"/>
    </source>
</evidence>
<keyword evidence="11" id="KW-0739">Sodium transport</keyword>
<organism evidence="15 16">
    <name type="scientific">Kushneria pakistanensis</name>
    <dbReference type="NCBI Taxonomy" id="1508770"/>
    <lineage>
        <taxon>Bacteria</taxon>
        <taxon>Pseudomonadati</taxon>
        <taxon>Pseudomonadota</taxon>
        <taxon>Gammaproteobacteria</taxon>
        <taxon>Oceanospirillales</taxon>
        <taxon>Halomonadaceae</taxon>
        <taxon>Kushneria</taxon>
    </lineage>
</organism>
<feature type="transmembrane region" description="Helical" evidence="14">
    <location>
        <begin position="232"/>
        <end position="250"/>
    </location>
</feature>
<evidence type="ECO:0000313" key="15">
    <source>
        <dbReference type="EMBL" id="GHC21406.1"/>
    </source>
</evidence>
<dbReference type="Proteomes" id="UP000604243">
    <property type="component" value="Unassembled WGS sequence"/>
</dbReference>
<dbReference type="Pfam" id="PF00474">
    <property type="entry name" value="SSF"/>
    <property type="match status" value="1"/>
</dbReference>
<feature type="transmembrane region" description="Helical" evidence="14">
    <location>
        <begin position="425"/>
        <end position="446"/>
    </location>
</feature>
<comment type="subcellular location">
    <subcellularLocation>
        <location evidence="1">Cell membrane</location>
        <topology evidence="1">Multi-pass membrane protein</topology>
    </subcellularLocation>
</comment>
<evidence type="ECO:0000256" key="11">
    <source>
        <dbReference type="ARBA" id="ARBA00023201"/>
    </source>
</evidence>
<accession>A0ABQ3FF68</accession>
<evidence type="ECO:0000256" key="4">
    <source>
        <dbReference type="ARBA" id="ARBA00022475"/>
    </source>
</evidence>
<name>A0ABQ3FF68_9GAMM</name>
<comment type="caution">
    <text evidence="15">The sequence shown here is derived from an EMBL/GenBank/DDBJ whole genome shotgun (WGS) entry which is preliminary data.</text>
</comment>
<evidence type="ECO:0000313" key="16">
    <source>
        <dbReference type="Proteomes" id="UP000604243"/>
    </source>
</evidence>
<feature type="transmembrane region" description="Helical" evidence="14">
    <location>
        <begin position="452"/>
        <end position="472"/>
    </location>
</feature>
<keyword evidence="4" id="KW-1003">Cell membrane</keyword>
<feature type="transmembrane region" description="Helical" evidence="14">
    <location>
        <begin position="45"/>
        <end position="68"/>
    </location>
</feature>
<keyword evidence="3" id="KW-0813">Transport</keyword>
<keyword evidence="6" id="KW-0769">Symport</keyword>
<gene>
    <name evidence="15" type="ORF">GCM10010082_11370</name>
</gene>
<evidence type="ECO:0000256" key="13">
    <source>
        <dbReference type="RuleBase" id="RU362091"/>
    </source>
</evidence>
<feature type="transmembrane region" description="Helical" evidence="14">
    <location>
        <begin position="393"/>
        <end position="418"/>
    </location>
</feature>
<feature type="transmembrane region" description="Helical" evidence="14">
    <location>
        <begin position="271"/>
        <end position="298"/>
    </location>
</feature>
<keyword evidence="8" id="KW-0915">Sodium</keyword>
<feature type="transmembrane region" description="Helical" evidence="14">
    <location>
        <begin position="154"/>
        <end position="177"/>
    </location>
</feature>
<keyword evidence="5 14" id="KW-0812">Transmembrane</keyword>
<feature type="transmembrane region" description="Helical" evidence="14">
    <location>
        <begin position="369"/>
        <end position="387"/>
    </location>
</feature>
<dbReference type="CDD" id="cd10322">
    <property type="entry name" value="SLC5sbd"/>
    <property type="match status" value="1"/>
</dbReference>
<reference evidence="16" key="1">
    <citation type="journal article" date="2019" name="Int. J. Syst. Evol. Microbiol.">
        <title>The Global Catalogue of Microorganisms (GCM) 10K type strain sequencing project: providing services to taxonomists for standard genome sequencing and annotation.</title>
        <authorList>
            <consortium name="The Broad Institute Genomics Platform"/>
            <consortium name="The Broad Institute Genome Sequencing Center for Infectious Disease"/>
            <person name="Wu L."/>
            <person name="Ma J."/>
        </authorList>
    </citation>
    <scope>NUCLEOTIDE SEQUENCE [LARGE SCALE GENOMIC DNA]</scope>
    <source>
        <strain evidence="16">KCTC 42082</strain>
    </source>
</reference>
<evidence type="ECO:0000256" key="6">
    <source>
        <dbReference type="ARBA" id="ARBA00022847"/>
    </source>
</evidence>
<dbReference type="PANTHER" id="PTHR48086:SF3">
    <property type="entry name" value="SODIUM_PROLINE SYMPORTER"/>
    <property type="match status" value="1"/>
</dbReference>
<keyword evidence="7 14" id="KW-1133">Transmembrane helix</keyword>
<evidence type="ECO:0000256" key="5">
    <source>
        <dbReference type="ARBA" id="ARBA00022692"/>
    </source>
</evidence>
<dbReference type="PROSITE" id="PS50283">
    <property type="entry name" value="NA_SOLUT_SYMP_3"/>
    <property type="match status" value="1"/>
</dbReference>
<dbReference type="Gene3D" id="1.20.1730.10">
    <property type="entry name" value="Sodium/glucose cotransporter"/>
    <property type="match status" value="1"/>
</dbReference>
<dbReference type="PANTHER" id="PTHR48086">
    <property type="entry name" value="SODIUM/PROLINE SYMPORTER-RELATED"/>
    <property type="match status" value="1"/>
</dbReference>
<dbReference type="InterPro" id="IPR001734">
    <property type="entry name" value="Na/solute_symporter"/>
</dbReference>